<sequence length="56" mass="6478">MSNESLFIRGVIDGDGWVQDTGYVMNFTTASKAFADGLYRVFQSWNLRYVIYDKCQ</sequence>
<dbReference type="Proteomes" id="UP000287296">
    <property type="component" value="Unassembled WGS sequence"/>
</dbReference>
<dbReference type="Gene3D" id="3.10.28.10">
    <property type="entry name" value="Homing endonucleases"/>
    <property type="match status" value="1"/>
</dbReference>
<proteinExistence type="predicted"/>
<evidence type="ECO:0000313" key="3">
    <source>
        <dbReference type="Proteomes" id="UP000287296"/>
    </source>
</evidence>
<gene>
    <name evidence="2" type="ORF">D5F11_016570</name>
</gene>
<feature type="domain" description="Homing endonuclease LAGLIDADG" evidence="1">
    <location>
        <begin position="4"/>
        <end position="54"/>
    </location>
</feature>
<organism evidence="2 3">
    <name type="scientific">Siminovitchia terrae</name>
    <name type="common">Bacillus terrae</name>
    <dbReference type="NCBI Taxonomy" id="1914933"/>
    <lineage>
        <taxon>Bacteria</taxon>
        <taxon>Bacillati</taxon>
        <taxon>Bacillota</taxon>
        <taxon>Bacilli</taxon>
        <taxon>Bacillales</taxon>
        <taxon>Bacillaceae</taxon>
        <taxon>Siminovitchia</taxon>
    </lineage>
</organism>
<evidence type="ECO:0000259" key="1">
    <source>
        <dbReference type="Pfam" id="PF14528"/>
    </source>
</evidence>
<dbReference type="Pfam" id="PF14528">
    <property type="entry name" value="LAGLIDADG_3"/>
    <property type="match status" value="1"/>
</dbReference>
<reference evidence="2 3" key="1">
    <citation type="submission" date="2018-12" db="EMBL/GenBank/DDBJ databases">
        <authorList>
            <person name="Sun L."/>
            <person name="Chen Z."/>
        </authorList>
    </citation>
    <scope>NUCLEOTIDE SEQUENCE [LARGE SCALE GENOMIC DNA]</scope>
    <source>
        <strain evidence="2 3">LMG 29736</strain>
    </source>
</reference>
<dbReference type="AlphaFoldDB" id="A0A429X5G8"/>
<comment type="caution">
    <text evidence="2">The sequence shown here is derived from an EMBL/GenBank/DDBJ whole genome shotgun (WGS) entry which is preliminary data.</text>
</comment>
<dbReference type="SUPFAM" id="SSF55608">
    <property type="entry name" value="Homing endonucleases"/>
    <property type="match status" value="1"/>
</dbReference>
<dbReference type="GO" id="GO:0004519">
    <property type="term" value="F:endonuclease activity"/>
    <property type="evidence" value="ECO:0007669"/>
    <property type="project" value="InterPro"/>
</dbReference>
<evidence type="ECO:0000313" key="2">
    <source>
        <dbReference type="EMBL" id="RST58678.1"/>
    </source>
</evidence>
<protein>
    <recommendedName>
        <fullName evidence="1">Homing endonuclease LAGLIDADG domain-containing protein</fullName>
    </recommendedName>
</protein>
<dbReference type="OrthoDB" id="961985at2"/>
<accession>A0A429X5G8</accession>
<name>A0A429X5G8_SIMTE</name>
<dbReference type="InterPro" id="IPR027434">
    <property type="entry name" value="Homing_endonucl"/>
</dbReference>
<dbReference type="InterPro" id="IPR004860">
    <property type="entry name" value="LAGLIDADG_dom"/>
</dbReference>
<dbReference type="EMBL" id="QYTW02000018">
    <property type="protein sequence ID" value="RST58678.1"/>
    <property type="molecule type" value="Genomic_DNA"/>
</dbReference>